<dbReference type="EMBL" id="VFPE01000001">
    <property type="protein sequence ID" value="TQM34859.1"/>
    <property type="molecule type" value="Genomic_DNA"/>
</dbReference>
<accession>A0A543FLW9</accession>
<dbReference type="Gene3D" id="3.40.1350.10">
    <property type="match status" value="1"/>
</dbReference>
<name>A0A543FLW9_9MICO</name>
<dbReference type="AlphaFoldDB" id="A0A543FLW9"/>
<proteinExistence type="predicted"/>
<evidence type="ECO:0000313" key="3">
    <source>
        <dbReference type="Proteomes" id="UP000320235"/>
    </source>
</evidence>
<evidence type="ECO:0000313" key="2">
    <source>
        <dbReference type="EMBL" id="TQM34859.1"/>
    </source>
</evidence>
<dbReference type="Pfam" id="PF11645">
    <property type="entry name" value="PDDEXK_5"/>
    <property type="match status" value="1"/>
</dbReference>
<organism evidence="2 3">
    <name type="scientific">Microbacterium kyungheense</name>
    <dbReference type="NCBI Taxonomy" id="1263636"/>
    <lineage>
        <taxon>Bacteria</taxon>
        <taxon>Bacillati</taxon>
        <taxon>Actinomycetota</taxon>
        <taxon>Actinomycetes</taxon>
        <taxon>Micrococcales</taxon>
        <taxon>Microbacteriaceae</taxon>
        <taxon>Microbacterium</taxon>
    </lineage>
</organism>
<dbReference type="Proteomes" id="UP000320235">
    <property type="component" value="Unassembled WGS sequence"/>
</dbReference>
<reference evidence="2 3" key="1">
    <citation type="submission" date="2019-06" db="EMBL/GenBank/DDBJ databases">
        <title>Sequencing the genomes of 1000 actinobacteria strains.</title>
        <authorList>
            <person name="Klenk H.-P."/>
        </authorList>
    </citation>
    <scope>NUCLEOTIDE SEQUENCE [LARGE SCALE GENOMIC DNA]</scope>
    <source>
        <strain evidence="2 3">DSM 105492</strain>
    </source>
</reference>
<comment type="caution">
    <text evidence="2">The sequence shown here is derived from an EMBL/GenBank/DDBJ whole genome shotgun (WGS) entry which is preliminary data.</text>
</comment>
<sequence length="130" mass="14470">MLAAGWFMLSGQDVSWPLEPCRYDLIVVDSTHAHRRVQVKTTTVQVGGTWKVYLSNSGRGRRTYDADEIDDFFVIDGLLRYYLIPIEAVGGLQAIHLASYDQYRLAPLPNACALHESDSDFTAAGCDTDV</sequence>
<dbReference type="InterPro" id="IPR011856">
    <property type="entry name" value="tRNA_endonuc-like_dom_sf"/>
</dbReference>
<protein>
    <recommendedName>
        <fullName evidence="1">PD(D/E)XK endonuclease domain-containing protein</fullName>
    </recommendedName>
</protein>
<dbReference type="InterPro" id="IPR021671">
    <property type="entry name" value="PD(D/E)XK_Endonuc"/>
</dbReference>
<keyword evidence="3" id="KW-1185">Reference proteome</keyword>
<feature type="domain" description="PD(D/E)XK endonuclease" evidence="1">
    <location>
        <begin position="9"/>
        <end position="93"/>
    </location>
</feature>
<evidence type="ECO:0000259" key="1">
    <source>
        <dbReference type="Pfam" id="PF11645"/>
    </source>
</evidence>
<gene>
    <name evidence="2" type="ORF">FB391_1153</name>
</gene>
<dbReference type="GO" id="GO:0003676">
    <property type="term" value="F:nucleic acid binding"/>
    <property type="evidence" value="ECO:0007669"/>
    <property type="project" value="InterPro"/>
</dbReference>